<dbReference type="Proteomes" id="UP001151234">
    <property type="component" value="Unassembled WGS sequence"/>
</dbReference>
<dbReference type="InterPro" id="IPR051683">
    <property type="entry name" value="Enoyl-CoA_Hydratase/Isomerase"/>
</dbReference>
<proteinExistence type="inferred from homology"/>
<sequence>MKSRHTFAAETLIASTDGTAGFLTLNRPERKNAITFDMWRTIPQALEWLCAQGDIRCVILEGEGGMDFSAGADITEFDQLREERSAAEDYEKSNADGFRAVRHCPVPVIAMINGVCFGGAFGLAAAADMRIASNDAIFAVPAGRLGLAYPVDAMSDIVEAVGPQTARALLYTGRRFNARQAHSAGLLLSVCGLADLKAVTMDLVEQICTNAPLSNRASKASIRAVLSGSTDDRTLAENIAQSTFASLDYQEGRKAFQEKRPPVFSGK</sequence>
<comment type="similarity">
    <text evidence="1">Belongs to the enoyl-CoA hydratase/isomerase family.</text>
</comment>
<keyword evidence="3" id="KW-1185">Reference proteome</keyword>
<dbReference type="InterPro" id="IPR014748">
    <property type="entry name" value="Enoyl-CoA_hydra_C"/>
</dbReference>
<dbReference type="InterPro" id="IPR029045">
    <property type="entry name" value="ClpP/crotonase-like_dom_sf"/>
</dbReference>
<protein>
    <submittedName>
        <fullName evidence="2">Enoyl-CoA hydratase-related protein</fullName>
    </submittedName>
</protein>
<dbReference type="SUPFAM" id="SSF52096">
    <property type="entry name" value="ClpP/crotonase"/>
    <property type="match status" value="1"/>
</dbReference>
<accession>A0A9X3UGQ3</accession>
<evidence type="ECO:0000313" key="3">
    <source>
        <dbReference type="Proteomes" id="UP001151234"/>
    </source>
</evidence>
<dbReference type="RefSeq" id="WP_267989628.1">
    <property type="nucleotide sequence ID" value="NZ_JAPJZI010000001.1"/>
</dbReference>
<dbReference type="GO" id="GO:0003824">
    <property type="term" value="F:catalytic activity"/>
    <property type="evidence" value="ECO:0007669"/>
    <property type="project" value="UniProtKB-ARBA"/>
</dbReference>
<name>A0A9X3UGQ3_9HYPH</name>
<dbReference type="Pfam" id="PF00378">
    <property type="entry name" value="ECH_1"/>
    <property type="match status" value="1"/>
</dbReference>
<dbReference type="PANTHER" id="PTHR42964:SF1">
    <property type="entry name" value="POLYKETIDE BIOSYNTHESIS ENOYL-COA HYDRATASE PKSH-RELATED"/>
    <property type="match status" value="1"/>
</dbReference>
<dbReference type="Gene3D" id="1.10.12.10">
    <property type="entry name" value="Lyase 2-enoyl-coa Hydratase, Chain A, domain 2"/>
    <property type="match status" value="1"/>
</dbReference>
<dbReference type="CDD" id="cd06558">
    <property type="entry name" value="crotonase-like"/>
    <property type="match status" value="1"/>
</dbReference>
<reference evidence="2" key="1">
    <citation type="submission" date="2022-11" db="EMBL/GenBank/DDBJ databases">
        <title>Draft genome sequence of Hoeflea poritis E7-10 and Hoeflea prorocentri PM5-8, separated from scleractinian coral Porites lutea and marine dinoflagellate.</title>
        <authorList>
            <person name="Zhang G."/>
            <person name="Wei Q."/>
            <person name="Cai L."/>
        </authorList>
    </citation>
    <scope>NUCLEOTIDE SEQUENCE</scope>
    <source>
        <strain evidence="2">PM5-8</strain>
    </source>
</reference>
<dbReference type="EMBL" id="JAPJZI010000001">
    <property type="protein sequence ID" value="MDA5398192.1"/>
    <property type="molecule type" value="Genomic_DNA"/>
</dbReference>
<dbReference type="PANTHER" id="PTHR42964">
    <property type="entry name" value="ENOYL-COA HYDRATASE"/>
    <property type="match status" value="1"/>
</dbReference>
<comment type="caution">
    <text evidence="2">The sequence shown here is derived from an EMBL/GenBank/DDBJ whole genome shotgun (WGS) entry which is preliminary data.</text>
</comment>
<dbReference type="AlphaFoldDB" id="A0A9X3UGQ3"/>
<organism evidence="2 3">
    <name type="scientific">Hoeflea prorocentri</name>
    <dbReference type="NCBI Taxonomy" id="1922333"/>
    <lineage>
        <taxon>Bacteria</taxon>
        <taxon>Pseudomonadati</taxon>
        <taxon>Pseudomonadota</taxon>
        <taxon>Alphaproteobacteria</taxon>
        <taxon>Hyphomicrobiales</taxon>
        <taxon>Rhizobiaceae</taxon>
        <taxon>Hoeflea</taxon>
    </lineage>
</organism>
<evidence type="ECO:0000256" key="1">
    <source>
        <dbReference type="ARBA" id="ARBA00005254"/>
    </source>
</evidence>
<dbReference type="Gene3D" id="3.90.226.10">
    <property type="entry name" value="2-enoyl-CoA Hydratase, Chain A, domain 1"/>
    <property type="match status" value="1"/>
</dbReference>
<evidence type="ECO:0000313" key="2">
    <source>
        <dbReference type="EMBL" id="MDA5398192.1"/>
    </source>
</evidence>
<dbReference type="InterPro" id="IPR001753">
    <property type="entry name" value="Enoyl-CoA_hydra/iso"/>
</dbReference>
<gene>
    <name evidence="2" type="ORF">OQ273_06350</name>
</gene>